<dbReference type="Gene3D" id="3.40.50.2000">
    <property type="entry name" value="Glycogen Phosphorylase B"/>
    <property type="match status" value="2"/>
</dbReference>
<dbReference type="Pfam" id="PF13439">
    <property type="entry name" value="Glyco_transf_4"/>
    <property type="match status" value="1"/>
</dbReference>
<dbReference type="EMBL" id="WWCR01000051">
    <property type="protein sequence ID" value="MYM75857.1"/>
    <property type="molecule type" value="Genomic_DNA"/>
</dbReference>
<dbReference type="InterPro" id="IPR001296">
    <property type="entry name" value="Glyco_trans_1"/>
</dbReference>
<dbReference type="InterPro" id="IPR050194">
    <property type="entry name" value="Glycosyltransferase_grp1"/>
</dbReference>
<dbReference type="AlphaFoldDB" id="A0A7X4H7S3"/>
<name>A0A7X4H7S3_9BURK</name>
<keyword evidence="3" id="KW-0808">Transferase</keyword>
<organism evidence="3 4">
    <name type="scientific">Duganella margarita</name>
    <dbReference type="NCBI Taxonomy" id="2692170"/>
    <lineage>
        <taxon>Bacteria</taxon>
        <taxon>Pseudomonadati</taxon>
        <taxon>Pseudomonadota</taxon>
        <taxon>Betaproteobacteria</taxon>
        <taxon>Burkholderiales</taxon>
        <taxon>Oxalobacteraceae</taxon>
        <taxon>Telluria group</taxon>
        <taxon>Duganella</taxon>
    </lineage>
</organism>
<accession>A0A7X4H7S3</accession>
<dbReference type="CDD" id="cd03801">
    <property type="entry name" value="GT4_PimA-like"/>
    <property type="match status" value="1"/>
</dbReference>
<sequence length="346" mass="37569">MLFQRDSGLQLQVRSTIAALRQLAVPGLEVELVDTNRQRLDRYDVLHVFSAINGNVRVVELAHELGVPVVLSALLAPGWSRSAGWRAGVAEQLTGRLTRWNVQTSYAQTKRALQLAQLVIAADEAEQDALIDGFKVAPARIHLLPNGVAERFFAADAQAFRRHTGLDGPFVLMAGSIAPYKHQQDLTRMLATPELPVVLLGHARRQHQAYLQGLVAAPNVRWLGQLAHQDPLLASAYAAASVLVLPSQGEAFPLPVLEALATGTPVVMADDSPLHLPGSGFALKQLRWSDTAALRLAIQALVATPPPRAAVSALVQDFAWRRAALKIADCYQLLYQRRQHGAGHAV</sequence>
<dbReference type="Proteomes" id="UP000469734">
    <property type="component" value="Unassembled WGS sequence"/>
</dbReference>
<feature type="domain" description="Glycosyltransferase subfamily 4-like N-terminal" evidence="2">
    <location>
        <begin position="37"/>
        <end position="148"/>
    </location>
</feature>
<protein>
    <submittedName>
        <fullName evidence="3">Glycosyltransferase</fullName>
    </submittedName>
</protein>
<evidence type="ECO:0000259" key="2">
    <source>
        <dbReference type="Pfam" id="PF13439"/>
    </source>
</evidence>
<comment type="caution">
    <text evidence="3">The sequence shown here is derived from an EMBL/GenBank/DDBJ whole genome shotgun (WGS) entry which is preliminary data.</text>
</comment>
<gene>
    <name evidence="3" type="ORF">GTP56_27200</name>
</gene>
<feature type="domain" description="Glycosyl transferase family 1" evidence="1">
    <location>
        <begin position="167"/>
        <end position="271"/>
    </location>
</feature>
<dbReference type="GO" id="GO:0016758">
    <property type="term" value="F:hexosyltransferase activity"/>
    <property type="evidence" value="ECO:0007669"/>
    <property type="project" value="TreeGrafter"/>
</dbReference>
<reference evidence="3 4" key="1">
    <citation type="submission" date="2019-12" db="EMBL/GenBank/DDBJ databases">
        <title>Novel species isolated from a subtropical stream in China.</title>
        <authorList>
            <person name="Lu H."/>
        </authorList>
    </citation>
    <scope>NUCLEOTIDE SEQUENCE [LARGE SCALE GENOMIC DNA]</scope>
    <source>
        <strain evidence="3 4">FT134W</strain>
    </source>
</reference>
<dbReference type="InterPro" id="IPR028098">
    <property type="entry name" value="Glyco_trans_4-like_N"/>
</dbReference>
<evidence type="ECO:0000313" key="3">
    <source>
        <dbReference type="EMBL" id="MYM75857.1"/>
    </source>
</evidence>
<dbReference type="PANTHER" id="PTHR45947:SF3">
    <property type="entry name" value="SULFOQUINOVOSYL TRANSFERASE SQD2"/>
    <property type="match status" value="1"/>
</dbReference>
<evidence type="ECO:0000313" key="4">
    <source>
        <dbReference type="Proteomes" id="UP000469734"/>
    </source>
</evidence>
<dbReference type="PANTHER" id="PTHR45947">
    <property type="entry name" value="SULFOQUINOVOSYL TRANSFERASE SQD2"/>
    <property type="match status" value="1"/>
</dbReference>
<dbReference type="SUPFAM" id="SSF53756">
    <property type="entry name" value="UDP-Glycosyltransferase/glycogen phosphorylase"/>
    <property type="match status" value="1"/>
</dbReference>
<proteinExistence type="predicted"/>
<evidence type="ECO:0000259" key="1">
    <source>
        <dbReference type="Pfam" id="PF00534"/>
    </source>
</evidence>
<dbReference type="Pfam" id="PF00534">
    <property type="entry name" value="Glycos_transf_1"/>
    <property type="match status" value="1"/>
</dbReference>